<keyword evidence="4" id="KW-0969">Cilium</keyword>
<protein>
    <submittedName>
        <fullName evidence="7">Choice-of-anchor D domain-containing protein</fullName>
    </submittedName>
</protein>
<dbReference type="InterPro" id="IPR026444">
    <property type="entry name" value="Secre_tail"/>
</dbReference>
<evidence type="ECO:0000313" key="7">
    <source>
        <dbReference type="EMBL" id="MCI1186196.1"/>
    </source>
</evidence>
<dbReference type="Proteomes" id="UP001139193">
    <property type="component" value="Unassembled WGS sequence"/>
</dbReference>
<evidence type="ECO:0000259" key="6">
    <source>
        <dbReference type="Pfam" id="PF22544"/>
    </source>
</evidence>
<keyword evidence="3" id="KW-0963">Cytoplasm</keyword>
<dbReference type="EMBL" id="JALBGC010000001">
    <property type="protein sequence ID" value="MCI1186196.1"/>
    <property type="molecule type" value="Genomic_DNA"/>
</dbReference>
<dbReference type="InterPro" id="IPR013783">
    <property type="entry name" value="Ig-like_fold"/>
</dbReference>
<reference evidence="7" key="1">
    <citation type="submission" date="2022-03" db="EMBL/GenBank/DDBJ databases">
        <title>Bacterial whole genome sequence for Hymenobacter sp. DH14.</title>
        <authorList>
            <person name="Le V."/>
        </authorList>
    </citation>
    <scope>NUCLEOTIDE SEQUENCE</scope>
    <source>
        <strain evidence="7">DH14</strain>
    </source>
</reference>
<evidence type="ECO:0000313" key="8">
    <source>
        <dbReference type="Proteomes" id="UP001139193"/>
    </source>
</evidence>
<evidence type="ECO:0000256" key="1">
    <source>
        <dbReference type="ARBA" id="ARBA00004138"/>
    </source>
</evidence>
<organism evidence="7 8">
    <name type="scientific">Hymenobacter cyanobacteriorum</name>
    <dbReference type="NCBI Taxonomy" id="2926463"/>
    <lineage>
        <taxon>Bacteria</taxon>
        <taxon>Pseudomonadati</taxon>
        <taxon>Bacteroidota</taxon>
        <taxon>Cytophagia</taxon>
        <taxon>Cytophagales</taxon>
        <taxon>Hymenobacteraceae</taxon>
        <taxon>Hymenobacter</taxon>
    </lineage>
</organism>
<keyword evidence="5" id="KW-0966">Cell projection</keyword>
<sequence length="1722" mass="171718">MEATSNFDVITTSEYDLTAYNSATFTFDAAAFGTGSNKLKVEISYDGGNTYSQTATSNTVSTTTYAGNIVSLTGTFSSNVKIRLSPNTTTGSSVRIQNLKLVATSATPTPSITVGALSPTGSFTTPQGTASAAKSYTLSGSNLTAGILVTPPAGYQVSQTSATTGFAADATAITVAQTSGSASATIYVRLTGTTAGSYSGDVTNESASATQKVTVTGTVTVAPTVTTTAPATGIAATAATIAGNITSLGVPTASTSYGFVYSTTASTAAALVLPASGTVTAKPVGTTGATTGAYSTNLAGLTASTTYYYRAYASNATGTGYGSIESFTTNAAPIVPLLTPSTSALNGFNYYVGSGPSASQSFNLSGSNLTAGSDIVISAAGTDYEVSTDNTTFDVTATIANPTGGTLAATPVYVRLKAMLAAASYNGQAVSITGGGTTSTATVTMSGSVTALPTITTGTVAPSSVVQGGSVVVPYTTSGTFGTGNVFAAELSTATGTFPGTALTTTASSAGSLTVTIPAATAPGTAYTIRVNASSPAVNGTASGTFAVTAAPAGGQLLLYDFSASATNPNAPTPPTPVANTTASDFAIGGGITQSTTTGVVNTSSYNTTTPTRNAPTTDEYLSFSFTPNTGYGVSLSEVSFKDLSSSTGPTNTQVFYSFNASFTNAVQLATNAVSSATLTSRNIALSGIADLQNATGTIYFRVFPYGATGATGSYRIDDVALTGTVQAAPVLPEINVVQGTTAVGSGDTYNFGQLQAGALATATFTIQNLGLADLSLTGTPSVQLVTGSSADYVVTAQPAAATVGSGSSTTFTVTFSPTSGATQTATLSIASNDQTGNEAPYLITLTGSAVPLYTWNGTGTSWNATGSWTPARTTPGASDILVFDGSNTSTATITTDFTSPQTVGQLLFRNNVVATFNNTANRTLTIANGNAAGADLQIEAGSRLTVFNPSTSTTATGLTLQLGTGATTRVAGTLVFNATTLGASGTGAHRLLGSGAGSIDFVSGSSFIAGLNFSGNPFGAASAYDNNVVFRSGSRLEQAGGLQPFGLTAPATVLTLEPGSSYVYSVPGNSTPPLSSRSFGNLEFNTGSGIATSTANGTLNIAGNLVVSSGTINLNLDNTISIGGNLVVNAGSTLSFVPDEGGVEVVSLNGSAAQTISGAGTLTFGATSNLQVNNAAGVTLARALTLNRLTLTNGALALNGNTLTVTGPLAVDQANGFLQGSAASSLVLTGTGTLANVNTTAGAGSTFGTLTLNRTDAGTLAFNNSVTLNGLTLTAGTLAIGSNNTLTLNGPVAATAATGYLQGSATSSLSFTGASATTGLLAFTPGAGSSLQSLTLNQSTNTLIPVASTLTIGTLDLTVGSLLFAAPARAIVGTLATPGNANSFVSAVTLTTPVSAAPTLTFPLGAALNRFRPLTLAATQASSATAYTARVTEQSANSRGVDNTNGGALTRVSRIRYYSLAEEVTTNFQSGVLTLSFGTGDVVTDLSSLRLARSASAGTPFSDVNPSNTPPTAVAGNASSGTITDAIGALGDFALGTTALTDDVNPLPVELTAFSAQRQADKTVTVKWNTASEKNSARFEVQRSSDGREYTLVASAAAQGSSSHATAYAAVDKAAPAGKLYYRLRQVDLDGTAAFSPVVTVAGSGAAAKVALYPNPAHSRISFAAEAATPYRVLNQLGQPLLHGTTEAGPASIGLETLPTGLYFLELQTATGRTVQKFEKE</sequence>
<dbReference type="SUPFAM" id="SSF49265">
    <property type="entry name" value="Fibronectin type III"/>
    <property type="match status" value="1"/>
</dbReference>
<dbReference type="Pfam" id="PF22544">
    <property type="entry name" value="HYDIN_VesB_CFA65-like_Ig"/>
    <property type="match status" value="1"/>
</dbReference>
<dbReference type="Gene3D" id="2.60.40.10">
    <property type="entry name" value="Immunoglobulins"/>
    <property type="match status" value="2"/>
</dbReference>
<dbReference type="InterPro" id="IPR036116">
    <property type="entry name" value="FN3_sf"/>
</dbReference>
<dbReference type="NCBIfam" id="NF012200">
    <property type="entry name" value="choice_anch_D"/>
    <property type="match status" value="1"/>
</dbReference>
<dbReference type="RefSeq" id="WP_241934476.1">
    <property type="nucleotide sequence ID" value="NZ_JALBGC010000001.1"/>
</dbReference>
<comment type="caution">
    <text evidence="7">The sequence shown here is derived from an EMBL/GenBank/DDBJ whole genome shotgun (WGS) entry which is preliminary data.</text>
</comment>
<keyword evidence="8" id="KW-1185">Reference proteome</keyword>
<dbReference type="InterPro" id="IPR053879">
    <property type="entry name" value="HYDIN_VesB_CFA65-like_Ig"/>
</dbReference>
<comment type="subcellular location">
    <subcellularLocation>
        <location evidence="1">Cell projection</location>
        <location evidence="1">Cilium</location>
    </subcellularLocation>
    <subcellularLocation>
        <location evidence="2">Cytoplasm</location>
    </subcellularLocation>
</comment>
<proteinExistence type="predicted"/>
<feature type="domain" description="HYDIN/VesB/CFA65-like Ig-like" evidence="6">
    <location>
        <begin position="748"/>
        <end position="838"/>
    </location>
</feature>
<accession>A0A9X1VC82</accession>
<dbReference type="GO" id="GO:0005737">
    <property type="term" value="C:cytoplasm"/>
    <property type="evidence" value="ECO:0007669"/>
    <property type="project" value="UniProtKB-SubCell"/>
</dbReference>
<name>A0A9X1VC82_9BACT</name>
<evidence type="ECO:0000256" key="3">
    <source>
        <dbReference type="ARBA" id="ARBA00022490"/>
    </source>
</evidence>
<dbReference type="NCBIfam" id="TIGR04183">
    <property type="entry name" value="Por_Secre_tail"/>
    <property type="match status" value="1"/>
</dbReference>
<evidence type="ECO:0000256" key="5">
    <source>
        <dbReference type="ARBA" id="ARBA00023273"/>
    </source>
</evidence>
<gene>
    <name evidence="7" type="ORF">MON38_02105</name>
</gene>
<evidence type="ECO:0000256" key="4">
    <source>
        <dbReference type="ARBA" id="ARBA00023069"/>
    </source>
</evidence>
<evidence type="ECO:0000256" key="2">
    <source>
        <dbReference type="ARBA" id="ARBA00004496"/>
    </source>
</evidence>